<evidence type="ECO:0000256" key="1">
    <source>
        <dbReference type="ARBA" id="ARBA00004167"/>
    </source>
</evidence>
<feature type="domain" description="Protein kinase" evidence="12">
    <location>
        <begin position="637"/>
        <end position="923"/>
    </location>
</feature>
<evidence type="ECO:0000256" key="7">
    <source>
        <dbReference type="ARBA" id="ARBA00023239"/>
    </source>
</evidence>
<evidence type="ECO:0000256" key="5">
    <source>
        <dbReference type="ARBA" id="ARBA00022989"/>
    </source>
</evidence>
<dbReference type="InterPro" id="IPR028082">
    <property type="entry name" value="Peripla_BP_I"/>
</dbReference>
<protein>
    <recommendedName>
        <fullName evidence="2">guanylate cyclase</fullName>
        <ecNumber evidence="2">4.6.1.2</ecNumber>
    </recommendedName>
</protein>
<dbReference type="Gene3D" id="1.10.510.10">
    <property type="entry name" value="Transferase(Phosphotransferase) domain 1"/>
    <property type="match status" value="1"/>
</dbReference>
<dbReference type="AlphaFoldDB" id="A0A7S3VJI0"/>
<dbReference type="GO" id="GO:0004672">
    <property type="term" value="F:protein kinase activity"/>
    <property type="evidence" value="ECO:0007669"/>
    <property type="project" value="InterPro"/>
</dbReference>
<dbReference type="SUPFAM" id="SSF56112">
    <property type="entry name" value="Protein kinase-like (PK-like)"/>
    <property type="match status" value="1"/>
</dbReference>
<dbReference type="Gene3D" id="3.40.50.2300">
    <property type="match status" value="2"/>
</dbReference>
<feature type="signal peptide" evidence="11">
    <location>
        <begin position="1"/>
        <end position="34"/>
    </location>
</feature>
<dbReference type="Gene3D" id="3.30.70.1230">
    <property type="entry name" value="Nucleotide cyclase"/>
    <property type="match status" value="1"/>
</dbReference>
<dbReference type="GO" id="GO:0004383">
    <property type="term" value="F:guanylate cyclase activity"/>
    <property type="evidence" value="ECO:0007669"/>
    <property type="project" value="UniProtKB-EC"/>
</dbReference>
<evidence type="ECO:0000256" key="2">
    <source>
        <dbReference type="ARBA" id="ARBA00012202"/>
    </source>
</evidence>
<dbReference type="Pfam" id="PF00211">
    <property type="entry name" value="Guanylate_cyc"/>
    <property type="match status" value="1"/>
</dbReference>
<dbReference type="InterPro" id="IPR000719">
    <property type="entry name" value="Prot_kinase_dom"/>
</dbReference>
<dbReference type="SUPFAM" id="SSF53822">
    <property type="entry name" value="Periplasmic binding protein-like I"/>
    <property type="match status" value="1"/>
</dbReference>
<evidence type="ECO:0000256" key="11">
    <source>
        <dbReference type="SAM" id="SignalP"/>
    </source>
</evidence>
<dbReference type="PROSITE" id="PS50125">
    <property type="entry name" value="GUANYLATE_CYCLASE_2"/>
    <property type="match status" value="1"/>
</dbReference>
<dbReference type="InterPro" id="IPR050401">
    <property type="entry name" value="Cyclic_nucleotide_synthase"/>
</dbReference>
<evidence type="ECO:0000259" key="13">
    <source>
        <dbReference type="PROSITE" id="PS50125"/>
    </source>
</evidence>
<sequence length="1156" mass="127171">MLRGWLHCKHGCLARANSVLVEVLILIVIQSAQGKVFTVNVGIAVGNTGRCSEMEDAHRGHKLFADKLNDAQALSIVDSKGEKHHLLFNYTRYIDDCEQEKHDDLVKKLIFEDKVHFMLGSTPLFAESESIIANDAKKLMYHCCVGPDSLYEKDMKYIFGIPASNMRYPLKALKSMVLSGGVQRLYIFSLDDNIFTSSTCNSAAEYSSSILKQLSPDMTVIKMRRYTSSDSSADPSFYENIVADAIDLQADALLGCDFEGPGIAVTQALAARNYYLKALWLTVAPAHANFVPTLGTDANYALSAGQWHPDMTFADEFFGTATQYTDDFQQAFGLSPSYVAAQASATSYSLAVAIRDAFQGCTLSADPNLDMDMLLSDEDAVECVDEDGDAVVMSGYKRVRNTLARQYLKTFFGEVVFNQFRRNVAKEAATFQVLDGTLQAVLPLEFANKAIVMPRPEPVHAHDHGTPTVGNMKQDAFIALVVTVVGVVLLLCLAGILYLSVNQLGTNRQDNTRVVISVDNLRIINPPVLLWDGSWESGKAVYKNALVALEPLTEVRLAKSTSVTIDSASIAEDAVREANCPSVAGTSFYSVAQSAHSHDSDSQRHPGAITSKHHTLPADLEDPPATVQSSSSHNLSAKPSARLASGTFTAMSKLLSSFKELDPDKDRHPSVHLFPVPRCTRKEVVRLLWRYRGLQHPSVVPVIGLVWSLPSLPPNLPVLVTECQELGQLTTVQENETLVLDTVKKMDIAKDLAMGLAYLHAQEEPRLKPVLLPRLAGVQLNKHCRAKLRVPLTALRGPKRKTPAHGASRATRKLVPYQPATPEEAEEMDGEVSSQELEDVWRYGMEIANILLSVRTSGDGLPESESWRDKGSTLQPGVHQALQAEHGSELADLLLECCYLDAQKRPCFSAVHRRLEEIGHQAINNARAFHRSASKSKQPADELLYELFPVKVAEALKAGRLPDPEPFPEISLFFCDICGYTELCSQLNPAEVMDMLHRLYSRFDALAQELQLFKVETIGDSYMCASNIKHLLPSTHAAHMADFAFRCNRAANAEPVCPSRPELGCIHIRAGIHAGAVMGAVVGTLNRRFCLFGDCVNVASRMESTCYPDHVQCSEPFMQLLREQWPQAAEAAVPRGPRLVKGKGNMSTFMLFPPDG</sequence>
<dbReference type="CDD" id="cd07302">
    <property type="entry name" value="CHD"/>
    <property type="match status" value="1"/>
</dbReference>
<dbReference type="SMART" id="SM00044">
    <property type="entry name" value="CYCc"/>
    <property type="match status" value="1"/>
</dbReference>
<evidence type="ECO:0000256" key="6">
    <source>
        <dbReference type="ARBA" id="ARBA00023136"/>
    </source>
</evidence>
<feature type="region of interest" description="Disordered" evidence="9">
    <location>
        <begin position="594"/>
        <end position="639"/>
    </location>
</feature>
<evidence type="ECO:0000256" key="4">
    <source>
        <dbReference type="ARBA" id="ARBA00022741"/>
    </source>
</evidence>
<evidence type="ECO:0000256" key="8">
    <source>
        <dbReference type="ARBA" id="ARBA00023293"/>
    </source>
</evidence>
<name>A0A7S3VJI0_DUNTE</name>
<feature type="transmembrane region" description="Helical" evidence="10">
    <location>
        <begin position="476"/>
        <end position="499"/>
    </location>
</feature>
<dbReference type="EMBL" id="HBIP01007588">
    <property type="protein sequence ID" value="CAE0488981.1"/>
    <property type="molecule type" value="Transcribed_RNA"/>
</dbReference>
<feature type="compositionally biased region" description="Polar residues" evidence="9">
    <location>
        <begin position="626"/>
        <end position="637"/>
    </location>
</feature>
<accession>A0A7S3VJI0</accession>
<keyword evidence="11" id="KW-0732">Signal</keyword>
<dbReference type="GO" id="GO:0005886">
    <property type="term" value="C:plasma membrane"/>
    <property type="evidence" value="ECO:0007669"/>
    <property type="project" value="TreeGrafter"/>
</dbReference>
<feature type="chain" id="PRO_5031527769" description="guanylate cyclase" evidence="11">
    <location>
        <begin position="35"/>
        <end position="1156"/>
    </location>
</feature>
<feature type="domain" description="Guanylate cyclase" evidence="13">
    <location>
        <begin position="971"/>
        <end position="1103"/>
    </location>
</feature>
<dbReference type="EC" id="4.6.1.2" evidence="2"/>
<proteinExistence type="predicted"/>
<organism evidence="14">
    <name type="scientific">Dunaliella tertiolecta</name>
    <name type="common">Green alga</name>
    <dbReference type="NCBI Taxonomy" id="3047"/>
    <lineage>
        <taxon>Eukaryota</taxon>
        <taxon>Viridiplantae</taxon>
        <taxon>Chlorophyta</taxon>
        <taxon>core chlorophytes</taxon>
        <taxon>Chlorophyceae</taxon>
        <taxon>CS clade</taxon>
        <taxon>Chlamydomonadales</taxon>
        <taxon>Dunaliellaceae</taxon>
        <taxon>Dunaliella</taxon>
    </lineage>
</organism>
<keyword evidence="6 10" id="KW-0472">Membrane</keyword>
<dbReference type="GO" id="GO:0005524">
    <property type="term" value="F:ATP binding"/>
    <property type="evidence" value="ECO:0007669"/>
    <property type="project" value="InterPro"/>
</dbReference>
<dbReference type="PROSITE" id="PS50011">
    <property type="entry name" value="PROTEIN_KINASE_DOM"/>
    <property type="match status" value="1"/>
</dbReference>
<reference evidence="14" key="1">
    <citation type="submission" date="2021-01" db="EMBL/GenBank/DDBJ databases">
        <authorList>
            <person name="Corre E."/>
            <person name="Pelletier E."/>
            <person name="Niang G."/>
            <person name="Scheremetjew M."/>
            <person name="Finn R."/>
            <person name="Kale V."/>
            <person name="Holt S."/>
            <person name="Cochrane G."/>
            <person name="Meng A."/>
            <person name="Brown T."/>
            <person name="Cohen L."/>
        </authorList>
    </citation>
    <scope>NUCLEOTIDE SEQUENCE</scope>
    <source>
        <strain evidence="14">CCMP1320</strain>
    </source>
</reference>
<dbReference type="GO" id="GO:0001653">
    <property type="term" value="F:peptide receptor activity"/>
    <property type="evidence" value="ECO:0007669"/>
    <property type="project" value="TreeGrafter"/>
</dbReference>
<dbReference type="GO" id="GO:0035556">
    <property type="term" value="P:intracellular signal transduction"/>
    <property type="evidence" value="ECO:0007669"/>
    <property type="project" value="InterPro"/>
</dbReference>
<keyword evidence="5 10" id="KW-1133">Transmembrane helix</keyword>
<keyword evidence="3 10" id="KW-0812">Transmembrane</keyword>
<keyword evidence="4" id="KW-0547">Nucleotide-binding</keyword>
<dbReference type="GO" id="GO:0004016">
    <property type="term" value="F:adenylate cyclase activity"/>
    <property type="evidence" value="ECO:0007669"/>
    <property type="project" value="TreeGrafter"/>
</dbReference>
<dbReference type="InterPro" id="IPR001054">
    <property type="entry name" value="A/G_cyclase"/>
</dbReference>
<dbReference type="PANTHER" id="PTHR11920">
    <property type="entry name" value="GUANYLYL CYCLASE"/>
    <property type="match status" value="1"/>
</dbReference>
<evidence type="ECO:0000256" key="9">
    <source>
        <dbReference type="SAM" id="MobiDB-lite"/>
    </source>
</evidence>
<dbReference type="PANTHER" id="PTHR11920:SF335">
    <property type="entry name" value="GUANYLATE CYCLASE"/>
    <property type="match status" value="1"/>
</dbReference>
<evidence type="ECO:0000256" key="3">
    <source>
        <dbReference type="ARBA" id="ARBA00022692"/>
    </source>
</evidence>
<dbReference type="GO" id="GO:0007168">
    <property type="term" value="P:receptor guanylyl cyclase signaling pathway"/>
    <property type="evidence" value="ECO:0007669"/>
    <property type="project" value="TreeGrafter"/>
</dbReference>
<dbReference type="SUPFAM" id="SSF55073">
    <property type="entry name" value="Nucleotide cyclase"/>
    <property type="match status" value="1"/>
</dbReference>
<keyword evidence="7" id="KW-0456">Lyase</keyword>
<dbReference type="InterPro" id="IPR011009">
    <property type="entry name" value="Kinase-like_dom_sf"/>
</dbReference>
<keyword evidence="8" id="KW-0141">cGMP biosynthesis</keyword>
<comment type="subcellular location">
    <subcellularLocation>
        <location evidence="1">Membrane</location>
        <topology evidence="1">Single-pass membrane protein</topology>
    </subcellularLocation>
</comment>
<evidence type="ECO:0000313" key="14">
    <source>
        <dbReference type="EMBL" id="CAE0488981.1"/>
    </source>
</evidence>
<gene>
    <name evidence="14" type="ORF">DTER00134_LOCUS4051</name>
</gene>
<evidence type="ECO:0000259" key="12">
    <source>
        <dbReference type="PROSITE" id="PS50011"/>
    </source>
</evidence>
<dbReference type="InterPro" id="IPR029787">
    <property type="entry name" value="Nucleotide_cyclase"/>
</dbReference>
<evidence type="ECO:0000256" key="10">
    <source>
        <dbReference type="SAM" id="Phobius"/>
    </source>
</evidence>